<keyword evidence="3" id="KW-1185">Reference proteome</keyword>
<feature type="region of interest" description="Disordered" evidence="1">
    <location>
        <begin position="75"/>
        <end position="123"/>
    </location>
</feature>
<organism evidence="2 3">
    <name type="scientific">Aspergillus pseudoustus</name>
    <dbReference type="NCBI Taxonomy" id="1810923"/>
    <lineage>
        <taxon>Eukaryota</taxon>
        <taxon>Fungi</taxon>
        <taxon>Dikarya</taxon>
        <taxon>Ascomycota</taxon>
        <taxon>Pezizomycotina</taxon>
        <taxon>Eurotiomycetes</taxon>
        <taxon>Eurotiomycetidae</taxon>
        <taxon>Eurotiales</taxon>
        <taxon>Aspergillaceae</taxon>
        <taxon>Aspergillus</taxon>
        <taxon>Aspergillus subgen. Nidulantes</taxon>
    </lineage>
</organism>
<comment type="caution">
    <text evidence="2">The sequence shown here is derived from an EMBL/GenBank/DDBJ whole genome shotgun (WGS) entry which is preliminary data.</text>
</comment>
<reference evidence="2 3" key="1">
    <citation type="submission" date="2024-07" db="EMBL/GenBank/DDBJ databases">
        <title>Section-level genome sequencing and comparative genomics of Aspergillus sections Usti and Cavernicolus.</title>
        <authorList>
            <consortium name="Lawrence Berkeley National Laboratory"/>
            <person name="Nybo J.L."/>
            <person name="Vesth T.C."/>
            <person name="Theobald S."/>
            <person name="Frisvad J.C."/>
            <person name="Larsen T.O."/>
            <person name="Kjaerboelling I."/>
            <person name="Rothschild-Mancinelli K."/>
            <person name="Lyhne E.K."/>
            <person name="Kogle M.E."/>
            <person name="Barry K."/>
            <person name="Clum A."/>
            <person name="Na H."/>
            <person name="Ledsgaard L."/>
            <person name="Lin J."/>
            <person name="Lipzen A."/>
            <person name="Kuo A."/>
            <person name="Riley R."/>
            <person name="Mondo S."/>
            <person name="Labutti K."/>
            <person name="Haridas S."/>
            <person name="Pangalinan J."/>
            <person name="Salamov A.A."/>
            <person name="Simmons B.A."/>
            <person name="Magnuson J.K."/>
            <person name="Chen J."/>
            <person name="Drula E."/>
            <person name="Henrissat B."/>
            <person name="Wiebenga A."/>
            <person name="Lubbers R.J."/>
            <person name="Gomes A.C."/>
            <person name="Makela M.R."/>
            <person name="Stajich J."/>
            <person name="Grigoriev I.V."/>
            <person name="Mortensen U.H."/>
            <person name="De Vries R.P."/>
            <person name="Baker S.E."/>
            <person name="Andersen M.R."/>
        </authorList>
    </citation>
    <scope>NUCLEOTIDE SEQUENCE [LARGE SCALE GENOMIC DNA]</scope>
    <source>
        <strain evidence="2 3">CBS 123904</strain>
    </source>
</reference>
<dbReference type="EMBL" id="JBFXLU010000182">
    <property type="protein sequence ID" value="KAL2836256.1"/>
    <property type="molecule type" value="Genomic_DNA"/>
</dbReference>
<evidence type="ECO:0000313" key="3">
    <source>
        <dbReference type="Proteomes" id="UP001610446"/>
    </source>
</evidence>
<feature type="compositionally biased region" description="Polar residues" evidence="1">
    <location>
        <begin position="80"/>
        <end position="102"/>
    </location>
</feature>
<sequence length="228" mass="24842">MQSCAVHSSGAAGDSRYPSRGPFISGISLSHFLLFAQLESSIARGSWKKSSSCFARNAPDSIPIAFVRELHRKTPRPYNAASTTNDPYDRPTSLSLSSQQRTELSKPGSAVPPRRALRASPQPHTHTLDAAIAEAHLLSDYAQAALQSTSKWRAWAWRFCVAIDPKRTPLVENSAVFYPPFKCLDVGLENSSQLAASHAILTCVLSLSVKVSPPAIGGLRIHKRKPKR</sequence>
<evidence type="ECO:0000256" key="1">
    <source>
        <dbReference type="SAM" id="MobiDB-lite"/>
    </source>
</evidence>
<dbReference type="Proteomes" id="UP001610446">
    <property type="component" value="Unassembled WGS sequence"/>
</dbReference>
<name>A0ABR4J884_9EURO</name>
<protein>
    <submittedName>
        <fullName evidence="2">Uncharacterized protein</fullName>
    </submittedName>
</protein>
<accession>A0ABR4J884</accession>
<gene>
    <name evidence="2" type="ORF">BJY01DRAFT_59703</name>
</gene>
<evidence type="ECO:0000313" key="2">
    <source>
        <dbReference type="EMBL" id="KAL2836256.1"/>
    </source>
</evidence>
<proteinExistence type="predicted"/>